<evidence type="ECO:0000256" key="11">
    <source>
        <dbReference type="SAM" id="Phobius"/>
    </source>
</evidence>
<keyword evidence="4 11" id="KW-0812">Transmembrane</keyword>
<dbReference type="Gene3D" id="1.20.1070.10">
    <property type="entry name" value="Rhodopsin 7-helix transmembrane proteins"/>
    <property type="match status" value="1"/>
</dbReference>
<accession>A0A553NE22</accession>
<evidence type="ECO:0000256" key="9">
    <source>
        <dbReference type="ARBA" id="ARBA00023224"/>
    </source>
</evidence>
<keyword evidence="6" id="KW-0297">G-protein coupled receptor</keyword>
<dbReference type="SUPFAM" id="SSF81321">
    <property type="entry name" value="Family A G protein-coupled receptor-like"/>
    <property type="match status" value="1"/>
</dbReference>
<feature type="transmembrane region" description="Helical" evidence="11">
    <location>
        <begin position="127"/>
        <end position="150"/>
    </location>
</feature>
<keyword evidence="15" id="KW-1185">Reference proteome</keyword>
<keyword evidence="5 11" id="KW-1133">Transmembrane helix</keyword>
<sequence>MTFFTQSPSPNERDCLESHTLNLEEENILIGHQSYCPRHWDHLLCWPLGKSNATLGIPCNASRSFVEIVLSSRPTIHTEDIPGFAYLYCNSSGIWAEKTNYEECMTFLNEILSEEETRRRVRHAISAITFALCLISTIVLLVALGIFSFFKSLKCDRLQVHKNFMLSLVIRYVVSLVYYEPYIYGNEDPYIWYHVIGRGYLCKLVLVVLMYGQISPIFWMFIEGAYLHSRVVTNIFDSPAPFKFYYFIGWFLPLACTLSWTVTMIVTQKPESHCDPVDEETACKSNHTCWEGYTEQPYIAILSVPMMVALAINLLFLINIVRIVITKVQHQMNASQTETAHIKKAVRATVILFPLLGITNLVFFFNPKSALYEKLYMFFNSILQSSQGIFLAILYCFCNSEVQDTIKRHIRRISTRHDVRRGATINSSRYNRERAGTLSGANPPGPRQSRASSLAVTPKFSSQNGSQHVGFLSRAGTISSDIRPTPINEAEMTLLVEGDSIPPKSNPGFYMSSDTLKTAV</sequence>
<evidence type="ECO:0000313" key="14">
    <source>
        <dbReference type="EMBL" id="TRY63693.1"/>
    </source>
</evidence>
<feature type="domain" description="G-protein coupled receptors family 2 profile 2" evidence="13">
    <location>
        <begin position="125"/>
        <end position="399"/>
    </location>
</feature>
<feature type="domain" description="G-protein coupled receptors family 2 profile 1" evidence="12">
    <location>
        <begin position="14"/>
        <end position="108"/>
    </location>
</feature>
<evidence type="ECO:0000256" key="6">
    <source>
        <dbReference type="ARBA" id="ARBA00023040"/>
    </source>
</evidence>
<dbReference type="Gene3D" id="4.10.1240.10">
    <property type="entry name" value="GPCR, family 2, extracellular hormone receptor domain"/>
    <property type="match status" value="1"/>
</dbReference>
<keyword evidence="8" id="KW-0675">Receptor</keyword>
<feature type="transmembrane region" description="Helical" evidence="11">
    <location>
        <begin position="377"/>
        <end position="398"/>
    </location>
</feature>
<dbReference type="InterPro" id="IPR001879">
    <property type="entry name" value="GPCR_2_extracellular_dom"/>
</dbReference>
<keyword evidence="3" id="KW-1003">Cell membrane</keyword>
<dbReference type="SUPFAM" id="SSF111418">
    <property type="entry name" value="Hormone receptor domain"/>
    <property type="match status" value="1"/>
</dbReference>
<evidence type="ECO:0000259" key="13">
    <source>
        <dbReference type="PROSITE" id="PS50261"/>
    </source>
</evidence>
<dbReference type="Pfam" id="PF02793">
    <property type="entry name" value="HRM"/>
    <property type="match status" value="1"/>
</dbReference>
<dbReference type="Pfam" id="PF00002">
    <property type="entry name" value="7tm_2"/>
    <property type="match status" value="1"/>
</dbReference>
<keyword evidence="7 11" id="KW-0472">Membrane</keyword>
<dbReference type="PROSITE" id="PS50227">
    <property type="entry name" value="G_PROTEIN_RECEP_F2_3"/>
    <property type="match status" value="1"/>
</dbReference>
<dbReference type="OrthoDB" id="5967113at2759"/>
<evidence type="ECO:0008006" key="16">
    <source>
        <dbReference type="Google" id="ProtNLM"/>
    </source>
</evidence>
<evidence type="ECO:0000256" key="3">
    <source>
        <dbReference type="ARBA" id="ARBA00022475"/>
    </source>
</evidence>
<dbReference type="GO" id="GO:0005886">
    <property type="term" value="C:plasma membrane"/>
    <property type="evidence" value="ECO:0007669"/>
    <property type="project" value="UniProtKB-SubCell"/>
</dbReference>
<comment type="similarity">
    <text evidence="2">Belongs to the G-protein coupled receptor 2 family.</text>
</comment>
<comment type="caution">
    <text evidence="14">The sequence shown here is derived from an EMBL/GenBank/DDBJ whole genome shotgun (WGS) entry which is preliminary data.</text>
</comment>
<comment type="subcellular location">
    <subcellularLocation>
        <location evidence="1">Cell membrane</location>
        <topology evidence="1">Multi-pass membrane protein</topology>
    </subcellularLocation>
</comment>
<dbReference type="PROSITE" id="PS50261">
    <property type="entry name" value="G_PROTEIN_RECEP_F2_4"/>
    <property type="match status" value="1"/>
</dbReference>
<dbReference type="CDD" id="cd15041">
    <property type="entry name" value="7tmB1_hormone_R"/>
    <property type="match status" value="1"/>
</dbReference>
<evidence type="ECO:0000256" key="2">
    <source>
        <dbReference type="ARBA" id="ARBA00005314"/>
    </source>
</evidence>
<evidence type="ECO:0000256" key="8">
    <source>
        <dbReference type="ARBA" id="ARBA00023170"/>
    </source>
</evidence>
<dbReference type="OMA" id="EAHRECG"/>
<feature type="transmembrane region" description="Helical" evidence="11">
    <location>
        <begin position="162"/>
        <end position="179"/>
    </location>
</feature>
<reference evidence="14 15" key="1">
    <citation type="journal article" date="2018" name="Nat. Ecol. Evol.">
        <title>Genomic signatures of mitonuclear coevolution across populations of Tigriopus californicus.</title>
        <authorList>
            <person name="Barreto F.S."/>
            <person name="Watson E.T."/>
            <person name="Lima T.G."/>
            <person name="Willett C.S."/>
            <person name="Edmands S."/>
            <person name="Li W."/>
            <person name="Burton R.S."/>
        </authorList>
    </citation>
    <scope>NUCLEOTIDE SEQUENCE [LARGE SCALE GENOMIC DNA]</scope>
    <source>
        <strain evidence="14 15">San Diego</strain>
    </source>
</reference>
<feature type="transmembrane region" description="Helical" evidence="11">
    <location>
        <begin position="345"/>
        <end position="365"/>
    </location>
</feature>
<evidence type="ECO:0000313" key="15">
    <source>
        <dbReference type="Proteomes" id="UP000318571"/>
    </source>
</evidence>
<evidence type="ECO:0000256" key="4">
    <source>
        <dbReference type="ARBA" id="ARBA00022692"/>
    </source>
</evidence>
<dbReference type="GO" id="GO:0008528">
    <property type="term" value="F:G protein-coupled peptide receptor activity"/>
    <property type="evidence" value="ECO:0007669"/>
    <property type="project" value="TreeGrafter"/>
</dbReference>
<dbReference type="InterPro" id="IPR017981">
    <property type="entry name" value="GPCR_2-like_7TM"/>
</dbReference>
<dbReference type="AlphaFoldDB" id="A0A553NE22"/>
<dbReference type="InterPro" id="IPR050332">
    <property type="entry name" value="GPCR_2"/>
</dbReference>
<dbReference type="InterPro" id="IPR036445">
    <property type="entry name" value="GPCR_2_extracell_dom_sf"/>
</dbReference>
<evidence type="ECO:0000256" key="10">
    <source>
        <dbReference type="SAM" id="MobiDB-lite"/>
    </source>
</evidence>
<dbReference type="InterPro" id="IPR000832">
    <property type="entry name" value="GPCR_2_secretin-like"/>
</dbReference>
<name>A0A553NE22_TIGCA</name>
<dbReference type="Proteomes" id="UP000318571">
    <property type="component" value="Chromosome 10"/>
</dbReference>
<dbReference type="GO" id="GO:0007188">
    <property type="term" value="P:adenylate cyclase-modulating G protein-coupled receptor signaling pathway"/>
    <property type="evidence" value="ECO:0007669"/>
    <property type="project" value="TreeGrafter"/>
</dbReference>
<feature type="region of interest" description="Disordered" evidence="10">
    <location>
        <begin position="423"/>
        <end position="455"/>
    </location>
</feature>
<proteinExistence type="inferred from homology"/>
<dbReference type="SMART" id="SM00008">
    <property type="entry name" value="HormR"/>
    <property type="match status" value="1"/>
</dbReference>
<evidence type="ECO:0000256" key="1">
    <source>
        <dbReference type="ARBA" id="ARBA00004651"/>
    </source>
</evidence>
<feature type="transmembrane region" description="Helical" evidence="11">
    <location>
        <begin position="244"/>
        <end position="266"/>
    </location>
</feature>
<keyword evidence="9" id="KW-0807">Transducer</keyword>
<dbReference type="STRING" id="6832.A0A553NE22"/>
<evidence type="ECO:0000259" key="12">
    <source>
        <dbReference type="PROSITE" id="PS50227"/>
    </source>
</evidence>
<dbReference type="EMBL" id="VCGU01000458">
    <property type="protein sequence ID" value="TRY63693.1"/>
    <property type="molecule type" value="Genomic_DNA"/>
</dbReference>
<protein>
    <recommendedName>
        <fullName evidence="16">G-protein coupled receptors family 2 profile 2 domain-containing protein</fullName>
    </recommendedName>
</protein>
<evidence type="ECO:0000256" key="5">
    <source>
        <dbReference type="ARBA" id="ARBA00022989"/>
    </source>
</evidence>
<dbReference type="PANTHER" id="PTHR45620">
    <property type="entry name" value="PDF RECEPTOR-LIKE PROTEIN-RELATED"/>
    <property type="match status" value="1"/>
</dbReference>
<evidence type="ECO:0000256" key="7">
    <source>
        <dbReference type="ARBA" id="ARBA00023136"/>
    </source>
</evidence>
<dbReference type="PRINTS" id="PR00249">
    <property type="entry name" value="GPCRSECRETIN"/>
</dbReference>
<organism evidence="14 15">
    <name type="scientific">Tigriopus californicus</name>
    <name type="common">Marine copepod</name>
    <dbReference type="NCBI Taxonomy" id="6832"/>
    <lineage>
        <taxon>Eukaryota</taxon>
        <taxon>Metazoa</taxon>
        <taxon>Ecdysozoa</taxon>
        <taxon>Arthropoda</taxon>
        <taxon>Crustacea</taxon>
        <taxon>Multicrustacea</taxon>
        <taxon>Hexanauplia</taxon>
        <taxon>Copepoda</taxon>
        <taxon>Harpacticoida</taxon>
        <taxon>Harpacticidae</taxon>
        <taxon>Tigriopus</taxon>
    </lineage>
</organism>
<feature type="transmembrane region" description="Helical" evidence="11">
    <location>
        <begin position="298"/>
        <end position="325"/>
    </location>
</feature>
<gene>
    <name evidence="14" type="ORF">TCAL_00396</name>
</gene>
<dbReference type="GO" id="GO:0007166">
    <property type="term" value="P:cell surface receptor signaling pathway"/>
    <property type="evidence" value="ECO:0007669"/>
    <property type="project" value="InterPro"/>
</dbReference>